<gene>
    <name evidence="2" type="ORF">Sliba_19370</name>
</gene>
<dbReference type="SUPFAM" id="SSF109854">
    <property type="entry name" value="DinB/YfiT-like putative metalloenzymes"/>
    <property type="match status" value="1"/>
</dbReference>
<accession>A0A640TE95</accession>
<comment type="caution">
    <text evidence="2">The sequence shown here is derived from an EMBL/GenBank/DDBJ whole genome shotgun (WGS) entry which is preliminary data.</text>
</comment>
<dbReference type="Gene3D" id="1.20.120.450">
    <property type="entry name" value="dinb family like domain"/>
    <property type="match status" value="1"/>
</dbReference>
<dbReference type="AlphaFoldDB" id="A0A640TE95"/>
<feature type="compositionally biased region" description="Basic and acidic residues" evidence="1">
    <location>
        <begin position="34"/>
        <end position="48"/>
    </location>
</feature>
<organism evidence="2 3">
    <name type="scientific">Streptomyces nigrescens</name>
    <dbReference type="NCBI Taxonomy" id="1920"/>
    <lineage>
        <taxon>Bacteria</taxon>
        <taxon>Bacillati</taxon>
        <taxon>Actinomycetota</taxon>
        <taxon>Actinomycetes</taxon>
        <taxon>Kitasatosporales</taxon>
        <taxon>Streptomycetaceae</taxon>
        <taxon>Streptomyces</taxon>
    </lineage>
</organism>
<name>A0A640TE95_STRNI</name>
<feature type="region of interest" description="Disordered" evidence="1">
    <location>
        <begin position="1"/>
        <end position="57"/>
    </location>
</feature>
<dbReference type="Proteomes" id="UP000429552">
    <property type="component" value="Unassembled WGS sequence"/>
</dbReference>
<sequence>MRSLRHLTRFAAGGGKTAGTNSKDKRQGGAAGRSSRDKNGGQRSREPQTWHMTASGPKADLHRYLQSARDALLWKLEGLSEYDIRRPLTPTGTNLLGMVKHVASVELGYLGDTFGRPSGEPQPWLEDGAEPNADMWATADESREQMVGLYRRAWAHADATIDALTLDTIGRVPWWPSDKNEVTLHHAVVRVIADTHRHAGHADVLRELMDGAVGMNKGKDDMPPVDSAWWENYRSRLERAAREADRGA</sequence>
<evidence type="ECO:0008006" key="4">
    <source>
        <dbReference type="Google" id="ProtNLM"/>
    </source>
</evidence>
<dbReference type="Pfam" id="PF04978">
    <property type="entry name" value="MST"/>
    <property type="match status" value="1"/>
</dbReference>
<dbReference type="EMBL" id="BLIP01000001">
    <property type="protein sequence ID" value="GFE21484.1"/>
    <property type="molecule type" value="Genomic_DNA"/>
</dbReference>
<reference evidence="2 3" key="1">
    <citation type="submission" date="2019-12" db="EMBL/GenBank/DDBJ databases">
        <title>Whole genome shotgun sequence of Streptomyces libani subsp. libani NBRC 13452.</title>
        <authorList>
            <person name="Ichikawa N."/>
            <person name="Kimura A."/>
            <person name="Kitahashi Y."/>
            <person name="Komaki H."/>
            <person name="Tamura T."/>
        </authorList>
    </citation>
    <scope>NUCLEOTIDE SEQUENCE [LARGE SCALE GENOMIC DNA]</scope>
    <source>
        <strain evidence="2 3">NBRC 13452</strain>
    </source>
</reference>
<evidence type="ECO:0000256" key="1">
    <source>
        <dbReference type="SAM" id="MobiDB-lite"/>
    </source>
</evidence>
<evidence type="ECO:0000313" key="2">
    <source>
        <dbReference type="EMBL" id="GFE21484.1"/>
    </source>
</evidence>
<dbReference type="InterPro" id="IPR034660">
    <property type="entry name" value="DinB/YfiT-like"/>
</dbReference>
<evidence type="ECO:0000313" key="3">
    <source>
        <dbReference type="Proteomes" id="UP000429552"/>
    </source>
</evidence>
<dbReference type="InterPro" id="IPR007061">
    <property type="entry name" value="MST-like"/>
</dbReference>
<proteinExistence type="predicted"/>
<protein>
    <recommendedName>
        <fullName evidence="4">Type I restriction endonuclease subunit M</fullName>
    </recommendedName>
</protein>